<sequence>MEECQRCRDIDEDRRTLEMSCFYDMNELDVPFKLNEKTRTYSLRVCKDCRSEWMKAIEYWFHNSSYKKDSCGSGIFVLEFGAIVEISQEEWDRRYPGVEPVRFVEGSSE</sequence>
<evidence type="ECO:0000313" key="1">
    <source>
        <dbReference type="EMBL" id="CAB4128203.1"/>
    </source>
</evidence>
<dbReference type="EMBL" id="LR796229">
    <property type="protein sequence ID" value="CAB4128203.1"/>
    <property type="molecule type" value="Genomic_DNA"/>
</dbReference>
<organism evidence="1">
    <name type="scientific">uncultured Caudovirales phage</name>
    <dbReference type="NCBI Taxonomy" id="2100421"/>
    <lineage>
        <taxon>Viruses</taxon>
        <taxon>Duplodnaviria</taxon>
        <taxon>Heunggongvirae</taxon>
        <taxon>Uroviricota</taxon>
        <taxon>Caudoviricetes</taxon>
        <taxon>Peduoviridae</taxon>
        <taxon>Maltschvirus</taxon>
        <taxon>Maltschvirus maltsch</taxon>
    </lineage>
</organism>
<gene>
    <name evidence="1" type="ORF">UFOVP100_16</name>
</gene>
<reference evidence="1" key="1">
    <citation type="submission" date="2020-04" db="EMBL/GenBank/DDBJ databases">
        <authorList>
            <person name="Chiriac C."/>
            <person name="Salcher M."/>
            <person name="Ghai R."/>
            <person name="Kavagutti S V."/>
        </authorList>
    </citation>
    <scope>NUCLEOTIDE SEQUENCE</scope>
</reference>
<name>A0A6J5L4J9_9CAUD</name>
<accession>A0A6J5L4J9</accession>
<proteinExistence type="predicted"/>
<protein>
    <submittedName>
        <fullName evidence="1">Uncharacterized protein</fullName>
    </submittedName>
</protein>